<dbReference type="InterPro" id="IPR004360">
    <property type="entry name" value="Glyas_Fos-R_dOase_dom"/>
</dbReference>
<dbReference type="GO" id="GO:0051213">
    <property type="term" value="F:dioxygenase activity"/>
    <property type="evidence" value="ECO:0007669"/>
    <property type="project" value="UniProtKB-KW"/>
</dbReference>
<comment type="caution">
    <text evidence="2">The sequence shown here is derived from an EMBL/GenBank/DDBJ whole genome shotgun (WGS) entry which is preliminary data.</text>
</comment>
<protein>
    <submittedName>
        <fullName evidence="2">Extradiol dioxygenase</fullName>
    </submittedName>
</protein>
<dbReference type="Proteomes" id="UP000185596">
    <property type="component" value="Unassembled WGS sequence"/>
</dbReference>
<sequence length="115" mass="12410">MITGTHAVMYSKDAPALREFLRDVLEFDSVDAGGGWLIFQLPPAELGVHPTEAADAGHELYLMCDDIHATVKELEGKGVEFVRPVEDAGWGLLTAIRVPGGGQLGIYEPRHASPN</sequence>
<reference evidence="2 3" key="1">
    <citation type="submission" date="2016-12" db="EMBL/GenBank/DDBJ databases">
        <title>The draft genome sequence of Actinophytocola sp. 11-183.</title>
        <authorList>
            <person name="Wang W."/>
            <person name="Yuan L."/>
        </authorList>
    </citation>
    <scope>NUCLEOTIDE SEQUENCE [LARGE SCALE GENOMIC DNA]</scope>
    <source>
        <strain evidence="2 3">11-183</strain>
    </source>
</reference>
<dbReference type="InterPro" id="IPR037523">
    <property type="entry name" value="VOC_core"/>
</dbReference>
<dbReference type="SUPFAM" id="SSF54593">
    <property type="entry name" value="Glyoxalase/Bleomycin resistance protein/Dihydroxybiphenyl dioxygenase"/>
    <property type="match status" value="1"/>
</dbReference>
<organism evidence="2 3">
    <name type="scientific">Actinophytocola xanthii</name>
    <dbReference type="NCBI Taxonomy" id="1912961"/>
    <lineage>
        <taxon>Bacteria</taxon>
        <taxon>Bacillati</taxon>
        <taxon>Actinomycetota</taxon>
        <taxon>Actinomycetes</taxon>
        <taxon>Pseudonocardiales</taxon>
        <taxon>Pseudonocardiaceae</taxon>
    </lineage>
</organism>
<keyword evidence="2" id="KW-0223">Dioxygenase</keyword>
<dbReference type="STRING" id="1912961.BU204_30985"/>
<name>A0A1Q8C921_9PSEU</name>
<dbReference type="Pfam" id="PF00903">
    <property type="entry name" value="Glyoxalase"/>
    <property type="match status" value="1"/>
</dbReference>
<dbReference type="OrthoDB" id="2611891at2"/>
<dbReference type="Gene3D" id="3.10.180.10">
    <property type="entry name" value="2,3-Dihydroxybiphenyl 1,2-Dioxygenase, domain 1"/>
    <property type="match status" value="1"/>
</dbReference>
<feature type="domain" description="VOC" evidence="1">
    <location>
        <begin position="3"/>
        <end position="109"/>
    </location>
</feature>
<dbReference type="AlphaFoldDB" id="A0A1Q8C921"/>
<dbReference type="RefSeq" id="WP_075129336.1">
    <property type="nucleotide sequence ID" value="NZ_MSIE01000071.1"/>
</dbReference>
<dbReference type="PROSITE" id="PS51819">
    <property type="entry name" value="VOC"/>
    <property type="match status" value="1"/>
</dbReference>
<accession>A0A1Q8C921</accession>
<dbReference type="EMBL" id="MSIE01000071">
    <property type="protein sequence ID" value="OLF10833.1"/>
    <property type="molecule type" value="Genomic_DNA"/>
</dbReference>
<keyword evidence="3" id="KW-1185">Reference proteome</keyword>
<evidence type="ECO:0000313" key="2">
    <source>
        <dbReference type="EMBL" id="OLF10833.1"/>
    </source>
</evidence>
<keyword evidence="2" id="KW-0560">Oxidoreductase</keyword>
<proteinExistence type="predicted"/>
<evidence type="ECO:0000313" key="3">
    <source>
        <dbReference type="Proteomes" id="UP000185596"/>
    </source>
</evidence>
<evidence type="ECO:0000259" key="1">
    <source>
        <dbReference type="PROSITE" id="PS51819"/>
    </source>
</evidence>
<dbReference type="InterPro" id="IPR029068">
    <property type="entry name" value="Glyas_Bleomycin-R_OHBP_Dase"/>
</dbReference>
<gene>
    <name evidence="2" type="ORF">BU204_30985</name>
</gene>